<reference evidence="2 3" key="1">
    <citation type="submission" date="2018-05" db="EMBL/GenBank/DDBJ databases">
        <title>Genome sequencing and assembly of the regulated plant pathogen Lachnellula willkommii and related sister species for the development of diagnostic species identification markers.</title>
        <authorList>
            <person name="Giroux E."/>
            <person name="Bilodeau G."/>
        </authorList>
    </citation>
    <scope>NUCLEOTIDE SEQUENCE [LARGE SCALE GENOMIC DNA]</scope>
    <source>
        <strain evidence="2 3">CBS 268.59</strain>
    </source>
</reference>
<protein>
    <submittedName>
        <fullName evidence="2">Uncharacterized protein</fullName>
    </submittedName>
</protein>
<dbReference type="OrthoDB" id="4509729at2759"/>
<gene>
    <name evidence="2" type="ORF">LSUE1_G004297</name>
</gene>
<name>A0A8T9C8S0_9HELO</name>
<feature type="region of interest" description="Disordered" evidence="1">
    <location>
        <begin position="167"/>
        <end position="187"/>
    </location>
</feature>
<evidence type="ECO:0000256" key="1">
    <source>
        <dbReference type="SAM" id="MobiDB-lite"/>
    </source>
</evidence>
<dbReference type="EMBL" id="QGMK01000361">
    <property type="protein sequence ID" value="TVY82169.1"/>
    <property type="molecule type" value="Genomic_DNA"/>
</dbReference>
<feature type="compositionally biased region" description="Low complexity" evidence="1">
    <location>
        <begin position="41"/>
        <end position="54"/>
    </location>
</feature>
<evidence type="ECO:0000313" key="3">
    <source>
        <dbReference type="Proteomes" id="UP000469558"/>
    </source>
</evidence>
<organism evidence="2 3">
    <name type="scientific">Lachnellula suecica</name>
    <dbReference type="NCBI Taxonomy" id="602035"/>
    <lineage>
        <taxon>Eukaryota</taxon>
        <taxon>Fungi</taxon>
        <taxon>Dikarya</taxon>
        <taxon>Ascomycota</taxon>
        <taxon>Pezizomycotina</taxon>
        <taxon>Leotiomycetes</taxon>
        <taxon>Helotiales</taxon>
        <taxon>Lachnaceae</taxon>
        <taxon>Lachnellula</taxon>
    </lineage>
</organism>
<accession>A0A8T9C8S0</accession>
<sequence length="187" mass="21185">MHTSPVHKSPERAFALQKYLLLHSQHDALQKHLSQITTSFPTLTSTSSSSSSESADGFRHGSTSSSESDDSTRSVSPPQHIRHHHRSGSIPASRMQRPAMRTRRSSLPNVVTDGLLQEIEEDETKLKDVNQQIKSTLTTLLNCESVRSDKQYRNWVQTRLMDTEKELKNSRSRSCDRRKSDDINGMI</sequence>
<dbReference type="AlphaFoldDB" id="A0A8T9C8S0"/>
<comment type="caution">
    <text evidence="2">The sequence shown here is derived from an EMBL/GenBank/DDBJ whole genome shotgun (WGS) entry which is preliminary data.</text>
</comment>
<dbReference type="Proteomes" id="UP000469558">
    <property type="component" value="Unassembled WGS sequence"/>
</dbReference>
<keyword evidence="3" id="KW-1185">Reference proteome</keyword>
<proteinExistence type="predicted"/>
<feature type="region of interest" description="Disordered" evidence="1">
    <location>
        <begin position="41"/>
        <end position="108"/>
    </location>
</feature>
<evidence type="ECO:0000313" key="2">
    <source>
        <dbReference type="EMBL" id="TVY82169.1"/>
    </source>
</evidence>